<dbReference type="OrthoDB" id="6506624at2759"/>
<protein>
    <submittedName>
        <fullName evidence="1">Uncharacterized protein</fullName>
    </submittedName>
</protein>
<dbReference type="Proteomes" id="UP000784294">
    <property type="component" value="Unassembled WGS sequence"/>
</dbReference>
<evidence type="ECO:0000313" key="2">
    <source>
        <dbReference type="Proteomes" id="UP000784294"/>
    </source>
</evidence>
<evidence type="ECO:0000313" key="1">
    <source>
        <dbReference type="EMBL" id="VEL29703.1"/>
    </source>
</evidence>
<name>A0A3S5BLZ6_9PLAT</name>
<organism evidence="1 2">
    <name type="scientific">Protopolystoma xenopodis</name>
    <dbReference type="NCBI Taxonomy" id="117903"/>
    <lineage>
        <taxon>Eukaryota</taxon>
        <taxon>Metazoa</taxon>
        <taxon>Spiralia</taxon>
        <taxon>Lophotrochozoa</taxon>
        <taxon>Platyhelminthes</taxon>
        <taxon>Monogenea</taxon>
        <taxon>Polyopisthocotylea</taxon>
        <taxon>Polystomatidea</taxon>
        <taxon>Polystomatidae</taxon>
        <taxon>Protopolystoma</taxon>
    </lineage>
</organism>
<accession>A0A3S5BLZ6</accession>
<dbReference type="Gene3D" id="3.40.50.300">
    <property type="entry name" value="P-loop containing nucleotide triphosphate hydrolases"/>
    <property type="match status" value="1"/>
</dbReference>
<keyword evidence="2" id="KW-1185">Reference proteome</keyword>
<dbReference type="EMBL" id="CAAALY010105469">
    <property type="protein sequence ID" value="VEL29703.1"/>
    <property type="molecule type" value="Genomic_DNA"/>
</dbReference>
<dbReference type="InterPro" id="IPR027417">
    <property type="entry name" value="P-loop_NTPase"/>
</dbReference>
<sequence length="82" mass="9819">MLLKSFCYYRVSGHEMMFREAAWETEQQNQLSRDWPSRGEIEFSQYSTRYRPNLNMALDSLDLRFLPGEKVNLSVLTKKRSH</sequence>
<reference evidence="1" key="1">
    <citation type="submission" date="2018-11" db="EMBL/GenBank/DDBJ databases">
        <authorList>
            <consortium name="Pathogen Informatics"/>
        </authorList>
    </citation>
    <scope>NUCLEOTIDE SEQUENCE</scope>
</reference>
<dbReference type="AlphaFoldDB" id="A0A3S5BLZ6"/>
<proteinExistence type="predicted"/>
<gene>
    <name evidence="1" type="ORF">PXEA_LOCUS23143</name>
</gene>
<comment type="caution">
    <text evidence="1">The sequence shown here is derived from an EMBL/GenBank/DDBJ whole genome shotgun (WGS) entry which is preliminary data.</text>
</comment>